<dbReference type="InterPro" id="IPR013766">
    <property type="entry name" value="Thioredoxin_domain"/>
</dbReference>
<sequence>MNPIHWSLRWLAIGAVLLCASLKVWSETTQVLAPGYGPLKFEPPAAGSYQLPPLGSAADGAVIDMNGESFPLHDLTGDKLVVMGFIYTHCPDVNGCPLASYVMKQLQLRLLASTDLKDRVRLISLSFDPIQDTAAAMRDYSMHFRRQGFDWEFLTTKNENELQPILEGYGQYRKMFYNEDGDYAGTMSHILRVYLIDRDRRIRNIYSAGFLHVDTVVNDLRTLQMEPNQ</sequence>
<gene>
    <name evidence="4" type="ORF">EYC87_07330</name>
</gene>
<dbReference type="PANTHER" id="PTHR12151:SF25">
    <property type="entry name" value="LINALOOL DEHYDRATASE_ISOMERASE DOMAIN-CONTAINING PROTEIN"/>
    <property type="match status" value="1"/>
</dbReference>
<dbReference type="Pfam" id="PF02630">
    <property type="entry name" value="SCO1-SenC"/>
    <property type="match status" value="1"/>
</dbReference>
<comment type="similarity">
    <text evidence="1">Belongs to the SCO1/2 family.</text>
</comment>
<dbReference type="Proteomes" id="UP001143307">
    <property type="component" value="Unassembled WGS sequence"/>
</dbReference>
<evidence type="ECO:0000256" key="2">
    <source>
        <dbReference type="ARBA" id="ARBA00023008"/>
    </source>
</evidence>
<evidence type="ECO:0000259" key="3">
    <source>
        <dbReference type="PROSITE" id="PS51352"/>
    </source>
</evidence>
<dbReference type="SUPFAM" id="SSF52833">
    <property type="entry name" value="Thioredoxin-like"/>
    <property type="match status" value="1"/>
</dbReference>
<accession>A0ABT3SVN0</accession>
<keyword evidence="5" id="KW-1185">Reference proteome</keyword>
<dbReference type="InterPro" id="IPR003782">
    <property type="entry name" value="SCO1/SenC"/>
</dbReference>
<dbReference type="InterPro" id="IPR036249">
    <property type="entry name" value="Thioredoxin-like_sf"/>
</dbReference>
<reference evidence="4" key="1">
    <citation type="submission" date="2019-02" db="EMBL/GenBank/DDBJ databases">
        <authorList>
            <person name="Li S.-H."/>
        </authorList>
    </citation>
    <scope>NUCLEOTIDE SEQUENCE</scope>
    <source>
        <strain evidence="4">IMCC8485</strain>
    </source>
</reference>
<keyword evidence="2" id="KW-0186">Copper</keyword>
<dbReference type="PANTHER" id="PTHR12151">
    <property type="entry name" value="ELECTRON TRANSPORT PROTIN SCO1/SENC FAMILY MEMBER"/>
    <property type="match status" value="1"/>
</dbReference>
<evidence type="ECO:0000256" key="1">
    <source>
        <dbReference type="ARBA" id="ARBA00010996"/>
    </source>
</evidence>
<dbReference type="EMBL" id="SHNP01000002">
    <property type="protein sequence ID" value="MCX2973397.1"/>
    <property type="molecule type" value="Genomic_DNA"/>
</dbReference>
<protein>
    <submittedName>
        <fullName evidence="4">SCO family protein</fullName>
    </submittedName>
</protein>
<dbReference type="CDD" id="cd02968">
    <property type="entry name" value="SCO"/>
    <property type="match status" value="1"/>
</dbReference>
<feature type="domain" description="Thioredoxin" evidence="3">
    <location>
        <begin position="51"/>
        <end position="225"/>
    </location>
</feature>
<dbReference type="RefSeq" id="WP_279252311.1">
    <property type="nucleotide sequence ID" value="NZ_SHNP01000002.1"/>
</dbReference>
<evidence type="ECO:0000313" key="5">
    <source>
        <dbReference type="Proteomes" id="UP001143307"/>
    </source>
</evidence>
<dbReference type="Gene3D" id="3.40.30.10">
    <property type="entry name" value="Glutaredoxin"/>
    <property type="match status" value="1"/>
</dbReference>
<proteinExistence type="inferred from homology"/>
<name>A0ABT3SVN0_9GAMM</name>
<evidence type="ECO:0000313" key="4">
    <source>
        <dbReference type="EMBL" id="MCX2973397.1"/>
    </source>
</evidence>
<organism evidence="4 5">
    <name type="scientific">Candidatus Seongchinamella marina</name>
    <dbReference type="NCBI Taxonomy" id="2518990"/>
    <lineage>
        <taxon>Bacteria</taxon>
        <taxon>Pseudomonadati</taxon>
        <taxon>Pseudomonadota</taxon>
        <taxon>Gammaproteobacteria</taxon>
        <taxon>Cellvibrionales</taxon>
        <taxon>Halieaceae</taxon>
        <taxon>Seongchinamella</taxon>
    </lineage>
</organism>
<comment type="caution">
    <text evidence="4">The sequence shown here is derived from an EMBL/GenBank/DDBJ whole genome shotgun (WGS) entry which is preliminary data.</text>
</comment>
<dbReference type="PROSITE" id="PS51352">
    <property type="entry name" value="THIOREDOXIN_2"/>
    <property type="match status" value="1"/>
</dbReference>